<evidence type="ECO:0000256" key="4">
    <source>
        <dbReference type="ARBA" id="ARBA00022989"/>
    </source>
</evidence>
<sequence length="126" mass="12985">MNPTAKLFLSLGSISGALAVMIGAFGAHGLKEKLSTEMLAIYKTGVEYHFYHALALLAVGLVAMHFQSKLLTASGWAMTAGIVIFSGSLYALSISGVKVLGAITPIGGLCFIAGWVLLALATLKAG</sequence>
<evidence type="ECO:0000256" key="2">
    <source>
        <dbReference type="ARBA" id="ARBA00009694"/>
    </source>
</evidence>
<evidence type="ECO:0000313" key="8">
    <source>
        <dbReference type="Proteomes" id="UP000346198"/>
    </source>
</evidence>
<feature type="transmembrane region" description="Helical" evidence="6">
    <location>
        <begin position="73"/>
        <end position="93"/>
    </location>
</feature>
<comment type="similarity">
    <text evidence="2">Belongs to the UPF0382 family.</text>
</comment>
<gene>
    <name evidence="7" type="ORF">SCARR_04962</name>
</gene>
<comment type="subcellular location">
    <subcellularLocation>
        <location evidence="1">Membrane</location>
        <topology evidence="1">Multi-pass membrane protein</topology>
    </subcellularLocation>
</comment>
<evidence type="ECO:0000313" key="7">
    <source>
        <dbReference type="EMBL" id="VGO22865.1"/>
    </source>
</evidence>
<dbReference type="EMBL" id="CAAHFH010000002">
    <property type="protein sequence ID" value="VGO22865.1"/>
    <property type="molecule type" value="Genomic_DNA"/>
</dbReference>
<feature type="transmembrane region" description="Helical" evidence="6">
    <location>
        <begin position="7"/>
        <end position="28"/>
    </location>
</feature>
<name>A0A6C2URD6_9BACT</name>
<dbReference type="RefSeq" id="WP_136064557.1">
    <property type="nucleotide sequence ID" value="NZ_CAAHFH010000002.1"/>
</dbReference>
<accession>A0A6C2URD6</accession>
<dbReference type="PANTHER" id="PTHR43461:SF1">
    <property type="entry name" value="TRANSMEMBRANE PROTEIN 256"/>
    <property type="match status" value="1"/>
</dbReference>
<reference evidence="7 8" key="1">
    <citation type="submission" date="2019-04" db="EMBL/GenBank/DDBJ databases">
        <authorList>
            <person name="Van Vliet M D."/>
        </authorList>
    </citation>
    <scope>NUCLEOTIDE SEQUENCE [LARGE SCALE GENOMIC DNA]</scope>
    <source>
        <strain evidence="7 8">F21</strain>
    </source>
</reference>
<feature type="transmembrane region" description="Helical" evidence="6">
    <location>
        <begin position="48"/>
        <end position="66"/>
    </location>
</feature>
<keyword evidence="5 6" id="KW-0472">Membrane</keyword>
<feature type="transmembrane region" description="Helical" evidence="6">
    <location>
        <begin position="99"/>
        <end position="123"/>
    </location>
</feature>
<organism evidence="7 8">
    <name type="scientific">Pontiella sulfatireligans</name>
    <dbReference type="NCBI Taxonomy" id="2750658"/>
    <lineage>
        <taxon>Bacteria</taxon>
        <taxon>Pseudomonadati</taxon>
        <taxon>Kiritimatiellota</taxon>
        <taxon>Kiritimatiellia</taxon>
        <taxon>Kiritimatiellales</taxon>
        <taxon>Pontiellaceae</taxon>
        <taxon>Pontiella</taxon>
    </lineage>
</organism>
<keyword evidence="8" id="KW-1185">Reference proteome</keyword>
<dbReference type="Pfam" id="PF04241">
    <property type="entry name" value="DUF423"/>
    <property type="match status" value="1"/>
</dbReference>
<keyword evidence="4 6" id="KW-1133">Transmembrane helix</keyword>
<evidence type="ECO:0008006" key="9">
    <source>
        <dbReference type="Google" id="ProtNLM"/>
    </source>
</evidence>
<keyword evidence="3 6" id="KW-0812">Transmembrane</keyword>
<protein>
    <recommendedName>
        <fullName evidence="9">DUF423 domain-containing protein</fullName>
    </recommendedName>
</protein>
<dbReference type="GO" id="GO:0005886">
    <property type="term" value="C:plasma membrane"/>
    <property type="evidence" value="ECO:0007669"/>
    <property type="project" value="TreeGrafter"/>
</dbReference>
<dbReference type="Proteomes" id="UP000346198">
    <property type="component" value="Unassembled WGS sequence"/>
</dbReference>
<evidence type="ECO:0000256" key="5">
    <source>
        <dbReference type="ARBA" id="ARBA00023136"/>
    </source>
</evidence>
<dbReference type="AlphaFoldDB" id="A0A6C2URD6"/>
<evidence type="ECO:0000256" key="6">
    <source>
        <dbReference type="SAM" id="Phobius"/>
    </source>
</evidence>
<evidence type="ECO:0000256" key="3">
    <source>
        <dbReference type="ARBA" id="ARBA00022692"/>
    </source>
</evidence>
<dbReference type="PANTHER" id="PTHR43461">
    <property type="entry name" value="TRANSMEMBRANE PROTEIN 256"/>
    <property type="match status" value="1"/>
</dbReference>
<dbReference type="InterPro" id="IPR006696">
    <property type="entry name" value="DUF423"/>
</dbReference>
<proteinExistence type="inferred from homology"/>
<evidence type="ECO:0000256" key="1">
    <source>
        <dbReference type="ARBA" id="ARBA00004141"/>
    </source>
</evidence>